<proteinExistence type="inferred from homology"/>
<keyword evidence="7" id="KW-0408">Iron</keyword>
<evidence type="ECO:0000259" key="9">
    <source>
        <dbReference type="PROSITE" id="PS51379"/>
    </source>
</evidence>
<sequence>MGSATGLIFNIQHFSIHDGPGIRTTVFMKGCSLRCYWCHNPESLNSGPELQFTPSRCIGCGACVEVCPYADPEKTARFTPACTNCSACAKVCYAGALSIAGRQYHAEELAELLLKDKKLLANSGGGVTFSGGEPLLQADFVSAVSALLKKENIHTAIETASNVPWESFEKTLPLTDLFICDIKAFSDELHQKGTGAGNRQILDNLTRLSRTGAGILFRIPIIPCYNDTEDAVLEIGGFVQSLEQKHPVELLAFHNICAGKYDALGREFAARDTKPPSGEFMGHLKSTLEEKLDTEVIWKP</sequence>
<keyword evidence="12" id="KW-1185">Reference proteome</keyword>
<dbReference type="AlphaFoldDB" id="F5YF07"/>
<dbReference type="PIRSF" id="PIRSF000371">
    <property type="entry name" value="PFL_act_enz"/>
    <property type="match status" value="1"/>
</dbReference>
<protein>
    <submittedName>
        <fullName evidence="11">Pyruvate formate-lyase-activating enzyme (PFL-activatingenzyme) (Formate-C-acetyltransferase-activating enzyme)</fullName>
        <ecNumber evidence="11">1.97.1.4</ecNumber>
    </submittedName>
</protein>
<dbReference type="RefSeq" id="WP_015712966.1">
    <property type="nucleotide sequence ID" value="NC_015577.1"/>
</dbReference>
<keyword evidence="3" id="KW-0004">4Fe-4S</keyword>
<dbReference type="Pfam" id="PF00037">
    <property type="entry name" value="Fer4"/>
    <property type="match status" value="1"/>
</dbReference>
<feature type="domain" description="Radical SAM core" evidence="10">
    <location>
        <begin position="17"/>
        <end position="290"/>
    </location>
</feature>
<evidence type="ECO:0000256" key="4">
    <source>
        <dbReference type="ARBA" id="ARBA00022691"/>
    </source>
</evidence>
<dbReference type="EMBL" id="CP001841">
    <property type="protein sequence ID" value="AEF80840.1"/>
    <property type="molecule type" value="Genomic_DNA"/>
</dbReference>
<evidence type="ECO:0000256" key="3">
    <source>
        <dbReference type="ARBA" id="ARBA00022485"/>
    </source>
</evidence>
<keyword evidence="11" id="KW-0670">Pyruvate</keyword>
<dbReference type="PROSITE" id="PS00198">
    <property type="entry name" value="4FE4S_FER_1"/>
    <property type="match status" value="1"/>
</dbReference>
<dbReference type="PROSITE" id="PS51379">
    <property type="entry name" value="4FE4S_FER_2"/>
    <property type="match status" value="2"/>
</dbReference>
<evidence type="ECO:0000256" key="5">
    <source>
        <dbReference type="ARBA" id="ARBA00022723"/>
    </source>
</evidence>
<dbReference type="GO" id="GO:0016829">
    <property type="term" value="F:lyase activity"/>
    <property type="evidence" value="ECO:0007669"/>
    <property type="project" value="UniProtKB-KW"/>
</dbReference>
<dbReference type="PANTHER" id="PTHR30352">
    <property type="entry name" value="PYRUVATE FORMATE-LYASE-ACTIVATING ENZYME"/>
    <property type="match status" value="1"/>
</dbReference>
<feature type="domain" description="4Fe-4S ferredoxin-type" evidence="9">
    <location>
        <begin position="48"/>
        <end position="77"/>
    </location>
</feature>
<dbReference type="GO" id="GO:0043365">
    <property type="term" value="F:[formate-C-acetyltransferase]-activating enzyme activity"/>
    <property type="evidence" value="ECO:0007669"/>
    <property type="project" value="UniProtKB-EC"/>
</dbReference>
<dbReference type="Pfam" id="PF04055">
    <property type="entry name" value="Radical_SAM"/>
    <property type="match status" value="1"/>
</dbReference>
<dbReference type="PANTHER" id="PTHR30352:SF4">
    <property type="entry name" value="PYRUVATE FORMATE-LYASE 2-ACTIVATING ENZYME"/>
    <property type="match status" value="1"/>
</dbReference>
<keyword evidence="5" id="KW-0479">Metal-binding</keyword>
<dbReference type="SFLD" id="SFLDS00029">
    <property type="entry name" value="Radical_SAM"/>
    <property type="match status" value="1"/>
</dbReference>
<dbReference type="GO" id="GO:0051539">
    <property type="term" value="F:4 iron, 4 sulfur cluster binding"/>
    <property type="evidence" value="ECO:0007669"/>
    <property type="project" value="UniProtKB-KW"/>
</dbReference>
<evidence type="ECO:0000256" key="1">
    <source>
        <dbReference type="ARBA" id="ARBA00001966"/>
    </source>
</evidence>
<dbReference type="GO" id="GO:0016740">
    <property type="term" value="F:transferase activity"/>
    <property type="evidence" value="ECO:0007669"/>
    <property type="project" value="UniProtKB-KW"/>
</dbReference>
<keyword evidence="6 11" id="KW-0560">Oxidoreductase</keyword>
<evidence type="ECO:0000259" key="10">
    <source>
        <dbReference type="PROSITE" id="PS51918"/>
    </source>
</evidence>
<reference evidence="11 12" key="2">
    <citation type="journal article" date="2011" name="ISME J.">
        <title>RNA-seq reveals cooperative metabolic interactions between two termite-gut spirochete species in co-culture.</title>
        <authorList>
            <person name="Rosenthal A.Z."/>
            <person name="Matson E.G."/>
            <person name="Eldar A."/>
            <person name="Leadbetter J.R."/>
        </authorList>
    </citation>
    <scope>NUCLEOTIDE SEQUENCE [LARGE SCALE GENOMIC DNA]</scope>
    <source>
        <strain evidence="12">ATCC BAA-888 / DSM 13862 / ZAS-9</strain>
    </source>
</reference>
<evidence type="ECO:0000313" key="11">
    <source>
        <dbReference type="EMBL" id="AEF80840.1"/>
    </source>
</evidence>
<dbReference type="InterPro" id="IPR017896">
    <property type="entry name" value="4Fe4S_Fe-S-bd"/>
</dbReference>
<organism evidence="11 12">
    <name type="scientific">Leadbettera azotonutricia (strain ATCC BAA-888 / DSM 13862 / ZAS-9)</name>
    <name type="common">Treponema azotonutricium</name>
    <dbReference type="NCBI Taxonomy" id="545695"/>
    <lineage>
        <taxon>Bacteria</taxon>
        <taxon>Pseudomonadati</taxon>
        <taxon>Spirochaetota</taxon>
        <taxon>Spirochaetia</taxon>
        <taxon>Spirochaetales</taxon>
        <taxon>Breznakiellaceae</taxon>
        <taxon>Leadbettera</taxon>
    </lineage>
</organism>
<evidence type="ECO:0000256" key="8">
    <source>
        <dbReference type="ARBA" id="ARBA00023014"/>
    </source>
</evidence>
<dbReference type="InterPro" id="IPR034457">
    <property type="entry name" value="Organic_radical-activating"/>
</dbReference>
<dbReference type="eggNOG" id="COG1180">
    <property type="taxonomic scope" value="Bacteria"/>
</dbReference>
<evidence type="ECO:0000256" key="6">
    <source>
        <dbReference type="ARBA" id="ARBA00023002"/>
    </source>
</evidence>
<dbReference type="HOGENOM" id="CLU_058969_0_0_12"/>
<evidence type="ECO:0000256" key="7">
    <source>
        <dbReference type="ARBA" id="ARBA00023004"/>
    </source>
</evidence>
<dbReference type="SUPFAM" id="SSF54862">
    <property type="entry name" value="4Fe-4S ferredoxins"/>
    <property type="match status" value="1"/>
</dbReference>
<dbReference type="InParanoid" id="F5YF07"/>
<dbReference type="SFLD" id="SFLDG01118">
    <property type="entry name" value="activating_enzymes__group_2"/>
    <property type="match status" value="1"/>
</dbReference>
<keyword evidence="11" id="KW-0456">Lyase</keyword>
<evidence type="ECO:0000313" key="12">
    <source>
        <dbReference type="Proteomes" id="UP000009222"/>
    </source>
</evidence>
<accession>F5YF07</accession>
<feature type="domain" description="4Fe-4S ferredoxin-type" evidence="9">
    <location>
        <begin position="82"/>
        <end position="102"/>
    </location>
</feature>
<dbReference type="InterPro" id="IPR012839">
    <property type="entry name" value="Organic_radical_activase"/>
</dbReference>
<keyword evidence="8" id="KW-0411">Iron-sulfur</keyword>
<reference evidence="12" key="1">
    <citation type="submission" date="2009-12" db="EMBL/GenBank/DDBJ databases">
        <title>Complete sequence of Treponema azotonutricium strain ZAS-9.</title>
        <authorList>
            <person name="Tetu S.G."/>
            <person name="Matson E."/>
            <person name="Ren Q."/>
            <person name="Seshadri R."/>
            <person name="Elbourne L."/>
            <person name="Hassan K.A."/>
            <person name="Durkin A."/>
            <person name="Radune D."/>
            <person name="Mohamoud Y."/>
            <person name="Shay R."/>
            <person name="Jin S."/>
            <person name="Zhang X."/>
            <person name="Lucey K."/>
            <person name="Ballor N.R."/>
            <person name="Ottesen E."/>
            <person name="Rosenthal R."/>
            <person name="Allen A."/>
            <person name="Leadbetter J.R."/>
            <person name="Paulsen I.T."/>
        </authorList>
    </citation>
    <scope>NUCLEOTIDE SEQUENCE [LARGE SCALE GENOMIC DNA]</scope>
    <source>
        <strain evidence="12">ATCC BAA-888 / DSM 13862 / ZAS-9</strain>
    </source>
</reference>
<dbReference type="GO" id="GO:0046872">
    <property type="term" value="F:metal ion binding"/>
    <property type="evidence" value="ECO:0007669"/>
    <property type="project" value="UniProtKB-KW"/>
</dbReference>
<dbReference type="InterPro" id="IPR001989">
    <property type="entry name" value="Radical_activat_CS"/>
</dbReference>
<gene>
    <name evidence="11" type="ordered locus">TREAZ_2561</name>
</gene>
<name>F5YF07_LEAAZ</name>
<dbReference type="InterPro" id="IPR058240">
    <property type="entry name" value="rSAM_sf"/>
</dbReference>
<dbReference type="SFLD" id="SFLDG01066">
    <property type="entry name" value="organic_radical-activating_enz"/>
    <property type="match status" value="1"/>
</dbReference>
<dbReference type="KEGG" id="taz:TREAZ_2561"/>
<dbReference type="PROSITE" id="PS51918">
    <property type="entry name" value="RADICAL_SAM"/>
    <property type="match status" value="1"/>
</dbReference>
<dbReference type="Gene3D" id="3.20.20.70">
    <property type="entry name" value="Aldolase class I"/>
    <property type="match status" value="1"/>
</dbReference>
<dbReference type="InterPro" id="IPR017900">
    <property type="entry name" value="4Fe4S_Fe_S_CS"/>
</dbReference>
<evidence type="ECO:0000256" key="2">
    <source>
        <dbReference type="ARBA" id="ARBA00009777"/>
    </source>
</evidence>
<dbReference type="NCBIfam" id="TIGR02494">
    <property type="entry name" value="PFLE_PFLC"/>
    <property type="match status" value="1"/>
</dbReference>
<dbReference type="STRING" id="545695.TREAZ_2561"/>
<dbReference type="EC" id="1.97.1.4" evidence="11"/>
<dbReference type="PROSITE" id="PS01087">
    <property type="entry name" value="RADICAL_ACTIVATING"/>
    <property type="match status" value="1"/>
</dbReference>
<dbReference type="InterPro" id="IPR040074">
    <property type="entry name" value="BssD/PflA/YjjW"/>
</dbReference>
<keyword evidence="4" id="KW-0949">S-adenosyl-L-methionine</keyword>
<dbReference type="Gene3D" id="3.30.70.20">
    <property type="match status" value="1"/>
</dbReference>
<dbReference type="InterPro" id="IPR007197">
    <property type="entry name" value="rSAM"/>
</dbReference>
<keyword evidence="11" id="KW-0808">Transferase</keyword>
<dbReference type="InterPro" id="IPR013785">
    <property type="entry name" value="Aldolase_TIM"/>
</dbReference>
<comment type="similarity">
    <text evidence="2">Belongs to the organic radical-activating enzymes family.</text>
</comment>
<dbReference type="Proteomes" id="UP000009222">
    <property type="component" value="Chromosome"/>
</dbReference>
<dbReference type="SUPFAM" id="SSF102114">
    <property type="entry name" value="Radical SAM enzymes"/>
    <property type="match status" value="1"/>
</dbReference>
<comment type="cofactor">
    <cofactor evidence="1">
        <name>[4Fe-4S] cluster</name>
        <dbReference type="ChEBI" id="CHEBI:49883"/>
    </cofactor>
</comment>